<feature type="transmembrane region" description="Helical" evidence="7">
    <location>
        <begin position="49"/>
        <end position="69"/>
    </location>
</feature>
<dbReference type="Gene3D" id="1.10.3730.20">
    <property type="match status" value="1"/>
</dbReference>
<keyword evidence="6 7" id="KW-0472">Membrane</keyword>
<dbReference type="PANTHER" id="PTHR13146">
    <property type="match status" value="1"/>
</dbReference>
<feature type="transmembrane region" description="Helical" evidence="7">
    <location>
        <begin position="95"/>
        <end position="119"/>
    </location>
</feature>
<feature type="chain" id="PRO_5040490400" description="Solute carrier family 35 member F6" evidence="8">
    <location>
        <begin position="19"/>
        <end position="377"/>
    </location>
</feature>
<proteinExistence type="inferred from homology"/>
<sequence>MAWTGYQVFLALLLVTCGSINTISTKWTDKIKSFGKDDTTPRQFNHPFIQASIMFMGEFLCVVVFKILFCRLQRKNDGSEDQHTLTKGNRNFSQFILMPPAMCDLIATSTMYVGLTLTYASSFQMLRGSVIIFVALFSKFFLGRQLGSRRWIGILFIAVGLAVVGVSDMLSNDNKGDTTKILIGDCLIVLAQIITATQMTYEEKYVGSLNIPSLQAVGWEGIFGFVVLSILLVPMYFIHVPSVFSNNPRGVLEDAIDAFYMIKHNYMLLVPITGTIFSIAFFNFAGISVTKEISATTRMVLDSIRTIVIWSVSLAIGWQNFHPLQLLGFASLLFGMCIYNDIIVMRPLRAIGRCLCCRASEDDEMRQPIVNQQADQA</sequence>
<feature type="transmembrane region" description="Helical" evidence="7">
    <location>
        <begin position="222"/>
        <end position="244"/>
    </location>
</feature>
<name>A0A9N9S335_9DIPT</name>
<feature type="transmembrane region" description="Helical" evidence="7">
    <location>
        <begin position="264"/>
        <end position="287"/>
    </location>
</feature>
<evidence type="ECO:0000256" key="3">
    <source>
        <dbReference type="ARBA" id="ARBA00022597"/>
    </source>
</evidence>
<dbReference type="PIRSF" id="PIRSF036436">
    <property type="entry name" value="UCP036436"/>
    <property type="match status" value="1"/>
</dbReference>
<dbReference type="EMBL" id="OU895879">
    <property type="protein sequence ID" value="CAG9809961.1"/>
    <property type="molecule type" value="Genomic_DNA"/>
</dbReference>
<organism evidence="9 10">
    <name type="scientific">Chironomus riparius</name>
    <dbReference type="NCBI Taxonomy" id="315576"/>
    <lineage>
        <taxon>Eukaryota</taxon>
        <taxon>Metazoa</taxon>
        <taxon>Ecdysozoa</taxon>
        <taxon>Arthropoda</taxon>
        <taxon>Hexapoda</taxon>
        <taxon>Insecta</taxon>
        <taxon>Pterygota</taxon>
        <taxon>Neoptera</taxon>
        <taxon>Endopterygota</taxon>
        <taxon>Diptera</taxon>
        <taxon>Nematocera</taxon>
        <taxon>Chironomoidea</taxon>
        <taxon>Chironomidae</taxon>
        <taxon>Chironominae</taxon>
        <taxon>Chironomus</taxon>
    </lineage>
</organism>
<accession>A0A9N9S335</accession>
<comment type="similarity">
    <text evidence="2">Belongs to the nucleotide-sugar transporter family. SLC35A subfamily.</text>
</comment>
<dbReference type="GO" id="GO:0000139">
    <property type="term" value="C:Golgi membrane"/>
    <property type="evidence" value="ECO:0007669"/>
    <property type="project" value="InterPro"/>
</dbReference>
<dbReference type="InterPro" id="IPR007271">
    <property type="entry name" value="Nuc_sug_transpt"/>
</dbReference>
<reference evidence="9" key="2">
    <citation type="submission" date="2022-10" db="EMBL/GenBank/DDBJ databases">
        <authorList>
            <consortium name="ENA_rothamsted_submissions"/>
            <consortium name="culmorum"/>
            <person name="King R."/>
        </authorList>
    </citation>
    <scope>NUCLEOTIDE SEQUENCE</scope>
</reference>
<gene>
    <name evidence="9" type="ORF">CHIRRI_LOCUS12779</name>
</gene>
<dbReference type="AlphaFoldDB" id="A0A9N9S335"/>
<keyword evidence="8" id="KW-0732">Signal</keyword>
<keyword evidence="10" id="KW-1185">Reference proteome</keyword>
<feature type="signal peptide" evidence="8">
    <location>
        <begin position="1"/>
        <end position="18"/>
    </location>
</feature>
<keyword evidence="3" id="KW-0813">Transport</keyword>
<evidence type="ECO:0000256" key="4">
    <source>
        <dbReference type="ARBA" id="ARBA00022692"/>
    </source>
</evidence>
<evidence type="ECO:0000256" key="7">
    <source>
        <dbReference type="SAM" id="Phobius"/>
    </source>
</evidence>
<dbReference type="Pfam" id="PF04142">
    <property type="entry name" value="Nuc_sug_transp"/>
    <property type="match status" value="1"/>
</dbReference>
<evidence type="ECO:0000256" key="1">
    <source>
        <dbReference type="ARBA" id="ARBA00004141"/>
    </source>
</evidence>
<evidence type="ECO:0000256" key="2">
    <source>
        <dbReference type="ARBA" id="ARBA00009976"/>
    </source>
</evidence>
<feature type="transmembrane region" description="Helical" evidence="7">
    <location>
        <begin position="151"/>
        <end position="170"/>
    </location>
</feature>
<keyword evidence="4 7" id="KW-0812">Transmembrane</keyword>
<evidence type="ECO:0000256" key="6">
    <source>
        <dbReference type="ARBA" id="ARBA00023136"/>
    </source>
</evidence>
<keyword evidence="3" id="KW-0762">Sugar transport</keyword>
<dbReference type="SUPFAM" id="SSF103481">
    <property type="entry name" value="Multidrug resistance efflux transporter EmrE"/>
    <property type="match status" value="1"/>
</dbReference>
<evidence type="ECO:0000313" key="10">
    <source>
        <dbReference type="Proteomes" id="UP001153620"/>
    </source>
</evidence>
<comment type="subcellular location">
    <subcellularLocation>
        <location evidence="1">Membrane</location>
        <topology evidence="1">Multi-pass membrane protein</topology>
    </subcellularLocation>
</comment>
<evidence type="ECO:0008006" key="11">
    <source>
        <dbReference type="Google" id="ProtNLM"/>
    </source>
</evidence>
<evidence type="ECO:0000256" key="8">
    <source>
        <dbReference type="SAM" id="SignalP"/>
    </source>
</evidence>
<evidence type="ECO:0000313" key="9">
    <source>
        <dbReference type="EMBL" id="CAG9809961.1"/>
    </source>
</evidence>
<reference evidence="9" key="1">
    <citation type="submission" date="2022-01" db="EMBL/GenBank/DDBJ databases">
        <authorList>
            <person name="King R."/>
        </authorList>
    </citation>
    <scope>NUCLEOTIDE SEQUENCE</scope>
</reference>
<dbReference type="Proteomes" id="UP001153620">
    <property type="component" value="Chromosome 3"/>
</dbReference>
<dbReference type="InterPro" id="IPR037185">
    <property type="entry name" value="EmrE-like"/>
</dbReference>
<dbReference type="InterPro" id="IPR012404">
    <property type="entry name" value="UCP036436"/>
</dbReference>
<evidence type="ECO:0000256" key="5">
    <source>
        <dbReference type="ARBA" id="ARBA00022989"/>
    </source>
</evidence>
<dbReference type="OrthoDB" id="29773at2759"/>
<feature type="transmembrane region" description="Helical" evidence="7">
    <location>
        <begin position="125"/>
        <end position="142"/>
    </location>
</feature>
<protein>
    <recommendedName>
        <fullName evidence="11">Solute carrier family 35 member F6</fullName>
    </recommendedName>
</protein>
<dbReference type="PANTHER" id="PTHR13146:SF0">
    <property type="entry name" value="SOLUTE CARRIER FAMILY 35 MEMBER F6"/>
    <property type="match status" value="1"/>
</dbReference>
<keyword evidence="5 7" id="KW-1133">Transmembrane helix</keyword>
<dbReference type="GO" id="GO:0015165">
    <property type="term" value="F:pyrimidine nucleotide-sugar transmembrane transporter activity"/>
    <property type="evidence" value="ECO:0007669"/>
    <property type="project" value="InterPro"/>
</dbReference>
<feature type="transmembrane region" description="Helical" evidence="7">
    <location>
        <begin position="324"/>
        <end position="343"/>
    </location>
</feature>